<dbReference type="STRING" id="1619048.UU49_C0015G0006"/>
<evidence type="ECO:0000256" key="17">
    <source>
        <dbReference type="SAM" id="Phobius"/>
    </source>
</evidence>
<feature type="domain" description="Penicillin-binding protein transpeptidase" evidence="18">
    <location>
        <begin position="365"/>
        <end position="645"/>
    </location>
</feature>
<evidence type="ECO:0000256" key="2">
    <source>
        <dbReference type="ARBA" id="ARBA00007090"/>
    </source>
</evidence>
<dbReference type="EMBL" id="LCAV01000015">
    <property type="protein sequence ID" value="KKR98821.1"/>
    <property type="molecule type" value="Genomic_DNA"/>
</dbReference>
<feature type="domain" description="Glycosyl transferase family 51" evidence="19">
    <location>
        <begin position="103"/>
        <end position="275"/>
    </location>
</feature>
<sequence length="928" mass="103774">MSIFSSSRKIHSPQEWRRAVGAKRQSYSRSTPNFNSYKPKKKIKGWKIFKKLFKLGAVAIILAWLGGTIMIAWASRDLPNPDKLIDRSVAQSTKIFDRTGKNLLYEVYNEKKRTLIELADIPEYAKWAVISIEDKNFYSHTGVAWVSIIRAGVSNILGLKSGGGGASTLTQQLVKNAILTNEKTLTRKIKEAILAKQMEKKYTKDQILKLYFNEIPYGSSNYGIEAASQSYFGRSAKDITLAEAATLAALPQAPTKYLNNLDSLKGRRDYILDKMVEYGHITKEEAITAKTEPIKINKKSAPMVAPHFVLYIKELLVEKYGEKAVEQGGLKVITTLDFDKQKMAEEEITKSMENLEKKYKATNAALVAIDPKTGQVLVMVGSHDFFDDEHDGQVNVVLRPRQPGSSFKPIVYAAAFINGLTPDTKVYDVNTIFKTEIKDYEPHNYDGKEHGIVSLRQALAGSLNTPAVKTLYLTGIDNVLNLAEQMGYSTLKDRSRFGLSLVLGGAEVKLMDHVAAFSAFAREGTMVPITNILSIEDADGNILEEWKKFEPMEVLPNNIAREVTSILSDNEARSFIFGANNPLTLPNRPVAAKTGTTNDWRDAWTLGFTPSLVTGVWVGNNNNKEMSKKADGSYVAAPIWQAFMKRVLADTPIENFNPPDPYPSDIKPILIGQGIGEVLLPINKLNGKIATSSTPPDLIEQESFPQDHTILYYLNKDDITGQPPTDPNQDPQFANWEAAVQKWTEKNNRKQEIPLELDLPVDSASRPKIILLAPSPNQTLDKRQLTALVQITAPNQILKVIYWLDDQILETISNAPYNLETYLLETPKGYHALKARAVDTNGNYGEAGVDFNLIAEMDPPNISFASPKNNSTLLASHFPVSITVKFFQKEKIKKAVIALSKNGNEYCAFLAKNFRYWRLFVHFSHYKY</sequence>
<gene>
    <name evidence="20" type="ORF">UU49_C0015G0006</name>
</gene>
<dbReference type="Gene3D" id="1.10.3810.10">
    <property type="entry name" value="Biosynthetic peptidoglycan transglycosylase-like"/>
    <property type="match status" value="1"/>
</dbReference>
<keyword evidence="11" id="KW-0573">Peptidoglycan synthesis</keyword>
<evidence type="ECO:0000256" key="4">
    <source>
        <dbReference type="ARBA" id="ARBA00022475"/>
    </source>
</evidence>
<dbReference type="InterPro" id="IPR012338">
    <property type="entry name" value="Beta-lactam/transpept-like"/>
</dbReference>
<keyword evidence="6" id="KW-0645">Protease</keyword>
<evidence type="ECO:0000313" key="20">
    <source>
        <dbReference type="EMBL" id="KKR98821.1"/>
    </source>
</evidence>
<keyword evidence="5" id="KW-0121">Carboxypeptidase</keyword>
<keyword evidence="9" id="KW-0378">Hydrolase</keyword>
<evidence type="ECO:0000256" key="6">
    <source>
        <dbReference type="ARBA" id="ARBA00022670"/>
    </source>
</evidence>
<evidence type="ECO:0000256" key="5">
    <source>
        <dbReference type="ARBA" id="ARBA00022645"/>
    </source>
</evidence>
<organism evidence="20 21">
    <name type="scientific">Candidatus Magasanikbacteria bacterium GW2011_GWC2_41_17</name>
    <dbReference type="NCBI Taxonomy" id="1619048"/>
    <lineage>
        <taxon>Bacteria</taxon>
        <taxon>Candidatus Magasanikiibacteriota</taxon>
    </lineage>
</organism>
<dbReference type="InterPro" id="IPR001264">
    <property type="entry name" value="Glyco_trans_51"/>
</dbReference>
<evidence type="ECO:0000256" key="14">
    <source>
        <dbReference type="ARBA" id="ARBA00023316"/>
    </source>
</evidence>
<evidence type="ECO:0000313" key="21">
    <source>
        <dbReference type="Proteomes" id="UP000034108"/>
    </source>
</evidence>
<comment type="catalytic activity">
    <reaction evidence="16">
        <text>[GlcNAc-(1-&gt;4)-Mur2Ac(oyl-L-Ala-gamma-D-Glu-L-Lys-D-Ala-D-Ala)](n)-di-trans,octa-cis-undecaprenyl diphosphate + beta-D-GlcNAc-(1-&gt;4)-Mur2Ac(oyl-L-Ala-gamma-D-Glu-L-Lys-D-Ala-D-Ala)-di-trans,octa-cis-undecaprenyl diphosphate = [GlcNAc-(1-&gt;4)-Mur2Ac(oyl-L-Ala-gamma-D-Glu-L-Lys-D-Ala-D-Ala)](n+1)-di-trans,octa-cis-undecaprenyl diphosphate + di-trans,octa-cis-undecaprenyl diphosphate + H(+)</text>
        <dbReference type="Rhea" id="RHEA:23708"/>
        <dbReference type="Rhea" id="RHEA-COMP:9602"/>
        <dbReference type="Rhea" id="RHEA-COMP:9603"/>
        <dbReference type="ChEBI" id="CHEBI:15378"/>
        <dbReference type="ChEBI" id="CHEBI:58405"/>
        <dbReference type="ChEBI" id="CHEBI:60033"/>
        <dbReference type="ChEBI" id="CHEBI:78435"/>
        <dbReference type="EC" id="2.4.99.28"/>
    </reaction>
</comment>
<keyword evidence="8" id="KW-0808">Transferase</keyword>
<evidence type="ECO:0000256" key="13">
    <source>
        <dbReference type="ARBA" id="ARBA00023268"/>
    </source>
</evidence>
<proteinExistence type="inferred from homology"/>
<dbReference type="PATRIC" id="fig|1619048.3.peg.496"/>
<dbReference type="GO" id="GO:0008360">
    <property type="term" value="P:regulation of cell shape"/>
    <property type="evidence" value="ECO:0007669"/>
    <property type="project" value="UniProtKB-KW"/>
</dbReference>
<evidence type="ECO:0000256" key="15">
    <source>
        <dbReference type="ARBA" id="ARBA00034000"/>
    </source>
</evidence>
<comment type="similarity">
    <text evidence="2">In the C-terminal section; belongs to the transpeptidase family.</text>
</comment>
<dbReference type="InterPro" id="IPR036950">
    <property type="entry name" value="PBP_transglycosylase"/>
</dbReference>
<dbReference type="Proteomes" id="UP000034108">
    <property type="component" value="Unassembled WGS sequence"/>
</dbReference>
<evidence type="ECO:0000256" key="7">
    <source>
        <dbReference type="ARBA" id="ARBA00022676"/>
    </source>
</evidence>
<dbReference type="Pfam" id="PF00912">
    <property type="entry name" value="Transgly"/>
    <property type="match status" value="1"/>
</dbReference>
<dbReference type="GO" id="GO:0009252">
    <property type="term" value="P:peptidoglycan biosynthetic process"/>
    <property type="evidence" value="ECO:0007669"/>
    <property type="project" value="UniProtKB-KW"/>
</dbReference>
<comment type="subcellular location">
    <subcellularLocation>
        <location evidence="1">Cell membrane</location>
    </subcellularLocation>
</comment>
<dbReference type="GO" id="GO:0005886">
    <property type="term" value="C:plasma membrane"/>
    <property type="evidence" value="ECO:0007669"/>
    <property type="project" value="UniProtKB-SubCell"/>
</dbReference>
<dbReference type="SUPFAM" id="SSF53955">
    <property type="entry name" value="Lysozyme-like"/>
    <property type="match status" value="1"/>
</dbReference>
<evidence type="ECO:0000256" key="1">
    <source>
        <dbReference type="ARBA" id="ARBA00004236"/>
    </source>
</evidence>
<dbReference type="GO" id="GO:0006508">
    <property type="term" value="P:proteolysis"/>
    <property type="evidence" value="ECO:0007669"/>
    <property type="project" value="UniProtKB-KW"/>
</dbReference>
<evidence type="ECO:0000256" key="9">
    <source>
        <dbReference type="ARBA" id="ARBA00022801"/>
    </source>
</evidence>
<keyword evidence="14" id="KW-0961">Cell wall biogenesis/degradation</keyword>
<keyword evidence="12 17" id="KW-0472">Membrane</keyword>
<comment type="caution">
    <text evidence="20">The sequence shown here is derived from an EMBL/GenBank/DDBJ whole genome shotgun (WGS) entry which is preliminary data.</text>
</comment>
<dbReference type="AlphaFoldDB" id="A0A0G0VGR4"/>
<evidence type="ECO:0000256" key="8">
    <source>
        <dbReference type="ARBA" id="ARBA00022679"/>
    </source>
</evidence>
<keyword evidence="17" id="KW-0812">Transmembrane</keyword>
<feature type="transmembrane region" description="Helical" evidence="17">
    <location>
        <begin position="52"/>
        <end position="74"/>
    </location>
</feature>
<comment type="catalytic activity">
    <reaction evidence="15">
        <text>Preferential cleavage: (Ac)2-L-Lys-D-Ala-|-D-Ala. Also transpeptidation of peptidyl-alanyl moieties that are N-acyl substituents of D-alanine.</text>
        <dbReference type="EC" id="3.4.16.4"/>
    </reaction>
</comment>
<comment type="similarity">
    <text evidence="3">In the N-terminal section; belongs to the glycosyltransferase 51 family.</text>
</comment>
<dbReference type="GO" id="GO:0030288">
    <property type="term" value="C:outer membrane-bounded periplasmic space"/>
    <property type="evidence" value="ECO:0007669"/>
    <property type="project" value="TreeGrafter"/>
</dbReference>
<dbReference type="InterPro" id="IPR013783">
    <property type="entry name" value="Ig-like_fold"/>
</dbReference>
<keyword evidence="13" id="KW-0511">Multifunctional enzyme</keyword>
<dbReference type="InterPro" id="IPR023346">
    <property type="entry name" value="Lysozyme-like_dom_sf"/>
</dbReference>
<name>A0A0G0VGR4_9BACT</name>
<evidence type="ECO:0000259" key="18">
    <source>
        <dbReference type="Pfam" id="PF00905"/>
    </source>
</evidence>
<protein>
    <submittedName>
        <fullName evidence="20">Penicillin-binding protein, 1A family</fullName>
    </submittedName>
</protein>
<dbReference type="Gene3D" id="2.60.40.10">
    <property type="entry name" value="Immunoglobulins"/>
    <property type="match status" value="1"/>
</dbReference>
<evidence type="ECO:0000259" key="19">
    <source>
        <dbReference type="Pfam" id="PF00912"/>
    </source>
</evidence>
<keyword evidence="4" id="KW-1003">Cell membrane</keyword>
<evidence type="ECO:0000256" key="3">
    <source>
        <dbReference type="ARBA" id="ARBA00007739"/>
    </source>
</evidence>
<dbReference type="GO" id="GO:0071555">
    <property type="term" value="P:cell wall organization"/>
    <property type="evidence" value="ECO:0007669"/>
    <property type="project" value="UniProtKB-KW"/>
</dbReference>
<accession>A0A0G0VGR4</accession>
<dbReference type="Gene3D" id="3.40.710.10">
    <property type="entry name" value="DD-peptidase/beta-lactamase superfamily"/>
    <property type="match status" value="1"/>
</dbReference>
<reference evidence="20 21" key="1">
    <citation type="journal article" date="2015" name="Nature">
        <title>rRNA introns, odd ribosomes, and small enigmatic genomes across a large radiation of phyla.</title>
        <authorList>
            <person name="Brown C.T."/>
            <person name="Hug L.A."/>
            <person name="Thomas B.C."/>
            <person name="Sharon I."/>
            <person name="Castelle C.J."/>
            <person name="Singh A."/>
            <person name="Wilkins M.J."/>
            <person name="Williams K.H."/>
            <person name="Banfield J.F."/>
        </authorList>
    </citation>
    <scope>NUCLEOTIDE SEQUENCE [LARGE SCALE GENOMIC DNA]</scope>
</reference>
<evidence type="ECO:0000256" key="11">
    <source>
        <dbReference type="ARBA" id="ARBA00022984"/>
    </source>
</evidence>
<dbReference type="Pfam" id="PF00905">
    <property type="entry name" value="Transpeptidase"/>
    <property type="match status" value="1"/>
</dbReference>
<dbReference type="GO" id="GO:0008955">
    <property type="term" value="F:peptidoglycan glycosyltransferase activity"/>
    <property type="evidence" value="ECO:0007669"/>
    <property type="project" value="UniProtKB-EC"/>
</dbReference>
<evidence type="ECO:0000256" key="12">
    <source>
        <dbReference type="ARBA" id="ARBA00023136"/>
    </source>
</evidence>
<dbReference type="GO" id="GO:0009002">
    <property type="term" value="F:serine-type D-Ala-D-Ala carboxypeptidase activity"/>
    <property type="evidence" value="ECO:0007669"/>
    <property type="project" value="UniProtKB-EC"/>
</dbReference>
<dbReference type="FunFam" id="1.10.3810.10:FF:000001">
    <property type="entry name" value="Penicillin-binding protein 1A"/>
    <property type="match status" value="1"/>
</dbReference>
<dbReference type="SUPFAM" id="SSF56601">
    <property type="entry name" value="beta-lactamase/transpeptidase-like"/>
    <property type="match status" value="1"/>
</dbReference>
<evidence type="ECO:0000256" key="10">
    <source>
        <dbReference type="ARBA" id="ARBA00022960"/>
    </source>
</evidence>
<dbReference type="PANTHER" id="PTHR32282:SF11">
    <property type="entry name" value="PENICILLIN-BINDING PROTEIN 1B"/>
    <property type="match status" value="1"/>
</dbReference>
<evidence type="ECO:0000256" key="16">
    <source>
        <dbReference type="ARBA" id="ARBA00049902"/>
    </source>
</evidence>
<keyword evidence="17" id="KW-1133">Transmembrane helix</keyword>
<dbReference type="GO" id="GO:0008658">
    <property type="term" value="F:penicillin binding"/>
    <property type="evidence" value="ECO:0007669"/>
    <property type="project" value="InterPro"/>
</dbReference>
<keyword evidence="7" id="KW-0328">Glycosyltransferase</keyword>
<dbReference type="PANTHER" id="PTHR32282">
    <property type="entry name" value="BINDING PROTEIN TRANSPEPTIDASE, PUTATIVE-RELATED"/>
    <property type="match status" value="1"/>
</dbReference>
<keyword evidence="10" id="KW-0133">Cell shape</keyword>
<dbReference type="InterPro" id="IPR001460">
    <property type="entry name" value="PCN-bd_Tpept"/>
</dbReference>
<dbReference type="InterPro" id="IPR050396">
    <property type="entry name" value="Glycosyltr_51/Transpeptidase"/>
</dbReference>